<name>A0A2C9D673_9HYPH</name>
<evidence type="ECO:0000313" key="1">
    <source>
        <dbReference type="EMBL" id="SON55796.1"/>
    </source>
</evidence>
<dbReference type="EMBL" id="LT960614">
    <property type="protein sequence ID" value="SON55796.1"/>
    <property type="molecule type" value="Genomic_DNA"/>
</dbReference>
<keyword evidence="2" id="KW-1185">Reference proteome</keyword>
<proteinExistence type="predicted"/>
<gene>
    <name evidence="1" type="ORF">HDIA_2255</name>
</gene>
<dbReference type="KEGG" id="hdi:HDIA_2255"/>
<accession>A0A2C9D673</accession>
<sequence>MENFGRLLWCTYLDAAFPVDEPPPLGRATAEEISSLFFNKIDPVETLAEAGGRTWSPDAVAELDGRLLEFARSGAEDLALDLTAAAAEELHRRWIFALMIATLLDFSKEEFTVPYPLEASAKVRGTAIVLYMLGGLAHDYPPEAG</sequence>
<reference evidence="2" key="1">
    <citation type="submission" date="2017-09" db="EMBL/GenBank/DDBJ databases">
        <title>Genome sequence of Nannocystis excedens DSM 71.</title>
        <authorList>
            <person name="Blom J."/>
        </authorList>
    </citation>
    <scope>NUCLEOTIDE SEQUENCE [LARGE SCALE GENOMIC DNA]</scope>
    <source>
        <strain evidence="2">type strain: E19</strain>
    </source>
</reference>
<protein>
    <submittedName>
        <fullName evidence="1">Uncharacterized protein</fullName>
    </submittedName>
</protein>
<dbReference type="RefSeq" id="WP_099556255.1">
    <property type="nucleotide sequence ID" value="NZ_LT960614.1"/>
</dbReference>
<organism evidence="1 2">
    <name type="scientific">Hartmannibacter diazotrophicus</name>
    <dbReference type="NCBI Taxonomy" id="1482074"/>
    <lineage>
        <taxon>Bacteria</taxon>
        <taxon>Pseudomonadati</taxon>
        <taxon>Pseudomonadota</taxon>
        <taxon>Alphaproteobacteria</taxon>
        <taxon>Hyphomicrobiales</taxon>
        <taxon>Pleomorphomonadaceae</taxon>
        <taxon>Hartmannibacter</taxon>
    </lineage>
</organism>
<dbReference type="Proteomes" id="UP000223606">
    <property type="component" value="Chromosome 1"/>
</dbReference>
<dbReference type="AlphaFoldDB" id="A0A2C9D673"/>
<evidence type="ECO:0000313" key="2">
    <source>
        <dbReference type="Proteomes" id="UP000223606"/>
    </source>
</evidence>